<dbReference type="PANTHER" id="PTHR30146">
    <property type="entry name" value="LACI-RELATED TRANSCRIPTIONAL REPRESSOR"/>
    <property type="match status" value="1"/>
</dbReference>
<dbReference type="GO" id="GO:0003700">
    <property type="term" value="F:DNA-binding transcription factor activity"/>
    <property type="evidence" value="ECO:0007669"/>
    <property type="project" value="TreeGrafter"/>
</dbReference>
<dbReference type="EMBL" id="BMXG01000019">
    <property type="protein sequence ID" value="GHC08505.1"/>
    <property type="molecule type" value="Genomic_DNA"/>
</dbReference>
<evidence type="ECO:0000256" key="2">
    <source>
        <dbReference type="ARBA" id="ARBA00023015"/>
    </source>
</evidence>
<dbReference type="InterPro" id="IPR046335">
    <property type="entry name" value="LacI/GalR-like_sensor"/>
</dbReference>
<dbReference type="Proteomes" id="UP000642829">
    <property type="component" value="Unassembled WGS sequence"/>
</dbReference>
<keyword evidence="7" id="KW-1185">Reference proteome</keyword>
<name>A0A8J3GFU5_9BACT</name>
<dbReference type="InterPro" id="IPR000843">
    <property type="entry name" value="HTH_LacI"/>
</dbReference>
<evidence type="ECO:0000256" key="1">
    <source>
        <dbReference type="ARBA" id="ARBA00022491"/>
    </source>
</evidence>
<keyword evidence="2" id="KW-0805">Transcription regulation</keyword>
<dbReference type="SMART" id="SM00354">
    <property type="entry name" value="HTH_LACI"/>
    <property type="match status" value="1"/>
</dbReference>
<keyword evidence="3" id="KW-0238">DNA-binding</keyword>
<evidence type="ECO:0000256" key="3">
    <source>
        <dbReference type="ARBA" id="ARBA00023125"/>
    </source>
</evidence>
<evidence type="ECO:0000313" key="6">
    <source>
        <dbReference type="EMBL" id="GHC08505.1"/>
    </source>
</evidence>
<dbReference type="GO" id="GO:0000976">
    <property type="term" value="F:transcription cis-regulatory region binding"/>
    <property type="evidence" value="ECO:0007669"/>
    <property type="project" value="TreeGrafter"/>
</dbReference>
<organism evidence="6 7">
    <name type="scientific">Cerasicoccus arenae</name>
    <dbReference type="NCBI Taxonomy" id="424488"/>
    <lineage>
        <taxon>Bacteria</taxon>
        <taxon>Pseudomonadati</taxon>
        <taxon>Verrucomicrobiota</taxon>
        <taxon>Opitutia</taxon>
        <taxon>Puniceicoccales</taxon>
        <taxon>Cerasicoccaceae</taxon>
        <taxon>Cerasicoccus</taxon>
    </lineage>
</organism>
<dbReference type="SUPFAM" id="SSF53822">
    <property type="entry name" value="Periplasmic binding protein-like I"/>
    <property type="match status" value="1"/>
</dbReference>
<proteinExistence type="predicted"/>
<sequence length="354" mass="40527">MEHPKRVTQRDLASHLSMSQVTVSRALSNHPQVSPPTRKRVLDAARELGYQPDPVLGSLNAYRRTRMPIEKGQSLAWIIGQEEEDMGAIWYDGALLQANQYGYRLEKFNPNADGMTPNRVMKILYSRSVSGLIFAPRRQAQTQLNIEIDPFSAVAIGYTLLSPIVDRVITDHHNNLMRCFQNLYNAGYRRIGMATTLNTEKRVEGRRISAFLYQQYCHPDVERIPIVQYPNTTNEMSLLVKDWIKQWEPEAILCHSPYIFTICKELNLQIPKDIAIVSLAQNKRWPNYKECSGIDELGSEVGAFAVDTLVAHIRNNERGSAKERYTHMLEGRWNPGKTMIHPTLPLKSTKKENH</sequence>
<keyword evidence="1" id="KW-0678">Repressor</keyword>
<evidence type="ECO:0000313" key="7">
    <source>
        <dbReference type="Proteomes" id="UP000642829"/>
    </source>
</evidence>
<dbReference type="PROSITE" id="PS50932">
    <property type="entry name" value="HTH_LACI_2"/>
    <property type="match status" value="1"/>
</dbReference>
<dbReference type="InterPro" id="IPR010982">
    <property type="entry name" value="Lambda_DNA-bd_dom_sf"/>
</dbReference>
<accession>A0A8J3GFU5</accession>
<dbReference type="CDD" id="cd01392">
    <property type="entry name" value="HTH_LacI"/>
    <property type="match status" value="1"/>
</dbReference>
<dbReference type="Pfam" id="PF13377">
    <property type="entry name" value="Peripla_BP_3"/>
    <property type="match status" value="1"/>
</dbReference>
<evidence type="ECO:0000256" key="4">
    <source>
        <dbReference type="ARBA" id="ARBA00023163"/>
    </source>
</evidence>
<evidence type="ECO:0000259" key="5">
    <source>
        <dbReference type="PROSITE" id="PS50932"/>
    </source>
</evidence>
<protein>
    <submittedName>
        <fullName evidence="6">LacI family transcriptional regulator</fullName>
    </submittedName>
</protein>
<reference evidence="6" key="1">
    <citation type="journal article" date="2014" name="Int. J. Syst. Evol. Microbiol.">
        <title>Complete genome sequence of Corynebacterium casei LMG S-19264T (=DSM 44701T), isolated from a smear-ripened cheese.</title>
        <authorList>
            <consortium name="US DOE Joint Genome Institute (JGI-PGF)"/>
            <person name="Walter F."/>
            <person name="Albersmeier A."/>
            <person name="Kalinowski J."/>
            <person name="Ruckert C."/>
        </authorList>
    </citation>
    <scope>NUCLEOTIDE SEQUENCE</scope>
    <source>
        <strain evidence="6">KCTC 12870</strain>
    </source>
</reference>
<dbReference type="AlphaFoldDB" id="A0A8J3GFU5"/>
<dbReference type="SUPFAM" id="SSF47413">
    <property type="entry name" value="lambda repressor-like DNA-binding domains"/>
    <property type="match status" value="1"/>
</dbReference>
<dbReference type="InterPro" id="IPR028082">
    <property type="entry name" value="Peripla_BP_I"/>
</dbReference>
<dbReference type="PANTHER" id="PTHR30146:SF148">
    <property type="entry name" value="HTH-TYPE TRANSCRIPTIONAL REPRESSOR PURR-RELATED"/>
    <property type="match status" value="1"/>
</dbReference>
<comment type="caution">
    <text evidence="6">The sequence shown here is derived from an EMBL/GenBank/DDBJ whole genome shotgun (WGS) entry which is preliminary data.</text>
</comment>
<dbReference type="Pfam" id="PF00356">
    <property type="entry name" value="LacI"/>
    <property type="match status" value="1"/>
</dbReference>
<feature type="domain" description="HTH lacI-type" evidence="5">
    <location>
        <begin position="7"/>
        <end position="61"/>
    </location>
</feature>
<reference evidence="6" key="2">
    <citation type="submission" date="2020-09" db="EMBL/GenBank/DDBJ databases">
        <authorList>
            <person name="Sun Q."/>
            <person name="Kim S."/>
        </authorList>
    </citation>
    <scope>NUCLEOTIDE SEQUENCE</scope>
    <source>
        <strain evidence="6">KCTC 12870</strain>
    </source>
</reference>
<dbReference type="Gene3D" id="3.40.50.2300">
    <property type="match status" value="2"/>
</dbReference>
<dbReference type="Gene3D" id="1.10.260.40">
    <property type="entry name" value="lambda repressor-like DNA-binding domains"/>
    <property type="match status" value="1"/>
</dbReference>
<keyword evidence="4" id="KW-0804">Transcription</keyword>
<gene>
    <name evidence="6" type="ORF">GCM10007047_27260</name>
</gene>